<proteinExistence type="inferred from homology"/>
<evidence type="ECO:0000259" key="4">
    <source>
        <dbReference type="Pfam" id="PF00561"/>
    </source>
</evidence>
<keyword evidence="2" id="KW-0719">Serine esterase</keyword>
<dbReference type="PANTHER" id="PTHR10794">
    <property type="entry name" value="ABHYDROLASE DOMAIN-CONTAINING PROTEIN"/>
    <property type="match status" value="1"/>
</dbReference>
<evidence type="ECO:0000256" key="3">
    <source>
        <dbReference type="ARBA" id="ARBA00022801"/>
    </source>
</evidence>
<evidence type="ECO:0000256" key="2">
    <source>
        <dbReference type="ARBA" id="ARBA00022487"/>
    </source>
</evidence>
<organism evidence="5 6">
    <name type="scientific">Corallincola platygyrae</name>
    <dbReference type="NCBI Taxonomy" id="1193278"/>
    <lineage>
        <taxon>Bacteria</taxon>
        <taxon>Pseudomonadati</taxon>
        <taxon>Pseudomonadota</taxon>
        <taxon>Gammaproteobacteria</taxon>
        <taxon>Alteromonadales</taxon>
        <taxon>Psychromonadaceae</taxon>
        <taxon>Corallincola</taxon>
    </lineage>
</organism>
<dbReference type="NCBIfam" id="NF008218">
    <property type="entry name" value="PRK10985.1"/>
    <property type="match status" value="1"/>
</dbReference>
<evidence type="ECO:0000313" key="6">
    <source>
        <dbReference type="Proteomes" id="UP001597380"/>
    </source>
</evidence>
<gene>
    <name evidence="5" type="ORF">ACFSJ3_11660</name>
</gene>
<dbReference type="GO" id="GO:0016787">
    <property type="term" value="F:hydrolase activity"/>
    <property type="evidence" value="ECO:0007669"/>
    <property type="project" value="UniProtKB-KW"/>
</dbReference>
<comment type="caution">
    <text evidence="5">The sequence shown here is derived from an EMBL/GenBank/DDBJ whole genome shotgun (WGS) entry which is preliminary data.</text>
</comment>
<dbReference type="PIRSF" id="PIRSF005211">
    <property type="entry name" value="Ab_hydro_YheT"/>
    <property type="match status" value="1"/>
</dbReference>
<protein>
    <submittedName>
        <fullName evidence="5">Hydrolase</fullName>
    </submittedName>
</protein>
<dbReference type="EMBL" id="JBHUHT010000012">
    <property type="protein sequence ID" value="MFD2096642.1"/>
    <property type="molecule type" value="Genomic_DNA"/>
</dbReference>
<dbReference type="RefSeq" id="WP_345338968.1">
    <property type="nucleotide sequence ID" value="NZ_BAABLI010000008.1"/>
</dbReference>
<dbReference type="SUPFAM" id="SSF53474">
    <property type="entry name" value="alpha/beta-Hydrolases"/>
    <property type="match status" value="1"/>
</dbReference>
<dbReference type="Pfam" id="PF00561">
    <property type="entry name" value="Abhydrolase_1"/>
    <property type="match status" value="1"/>
</dbReference>
<keyword evidence="6" id="KW-1185">Reference proteome</keyword>
<dbReference type="PANTHER" id="PTHR10794:SF94">
    <property type="entry name" value="ESTERASE YHET-RELATED"/>
    <property type="match status" value="1"/>
</dbReference>
<accession>A0ABW4XMZ9</accession>
<dbReference type="PROSITE" id="PS01133">
    <property type="entry name" value="UPF0017"/>
    <property type="match status" value="1"/>
</dbReference>
<dbReference type="Gene3D" id="3.40.50.1820">
    <property type="entry name" value="alpha/beta hydrolase"/>
    <property type="match status" value="1"/>
</dbReference>
<comment type="similarity">
    <text evidence="1">Belongs to the AB hydrolase superfamily. AB hydrolase 4 family.</text>
</comment>
<name>A0ABW4XMZ9_9GAMM</name>
<reference evidence="6" key="1">
    <citation type="journal article" date="2019" name="Int. J. Syst. Evol. Microbiol.">
        <title>The Global Catalogue of Microorganisms (GCM) 10K type strain sequencing project: providing services to taxonomists for standard genome sequencing and annotation.</title>
        <authorList>
            <consortium name="The Broad Institute Genomics Platform"/>
            <consortium name="The Broad Institute Genome Sequencing Center for Infectious Disease"/>
            <person name="Wu L."/>
            <person name="Ma J."/>
        </authorList>
    </citation>
    <scope>NUCLEOTIDE SEQUENCE [LARGE SCALE GENOMIC DNA]</scope>
    <source>
        <strain evidence="6">CGMCC 1.10992</strain>
    </source>
</reference>
<dbReference type="InterPro" id="IPR029058">
    <property type="entry name" value="AB_hydrolase_fold"/>
</dbReference>
<dbReference type="InterPro" id="IPR000952">
    <property type="entry name" value="AB_hydrolase_4_CS"/>
</dbReference>
<feature type="domain" description="AB hydrolase-1" evidence="4">
    <location>
        <begin position="59"/>
        <end position="301"/>
    </location>
</feature>
<evidence type="ECO:0000256" key="1">
    <source>
        <dbReference type="ARBA" id="ARBA00010884"/>
    </source>
</evidence>
<dbReference type="InterPro" id="IPR050960">
    <property type="entry name" value="AB_hydrolase_4_sf"/>
</dbReference>
<evidence type="ECO:0000313" key="5">
    <source>
        <dbReference type="EMBL" id="MFD2096642.1"/>
    </source>
</evidence>
<dbReference type="InterPro" id="IPR000073">
    <property type="entry name" value="AB_hydrolase_1"/>
</dbReference>
<sequence length="326" mass="37512">MFDPFQAPWWLANPHLQTIWPTLHRRRLSIFTYRERWELDDGDFIDLDWLNQKTTPGQPIVLLLHGLEGSVASPYAQGMLAAIKKLPWQAVVMHFRGCSGEPNRLSRAYHSGEINDLTMLLKRLQQQHPKSPILAVGYSLGANVLVRYLGETDQSLIHAACAISPPLNLAACADRIGQGFSRVYQRHLLTRMKNNLLKKMATPALADEVTLCPQQVSLLNTFWQFDDMVTAPLHGFRDVHDYYKRMSGLQYLKSIHTPLLLIHAADDPFMNEAVIPDSNQLSPHVTYELTRRGGHVGFIEGGWPWRPRYWLERRVPLYFQQQLERK</sequence>
<keyword evidence="3 5" id="KW-0378">Hydrolase</keyword>
<dbReference type="InterPro" id="IPR012020">
    <property type="entry name" value="ABHD4"/>
</dbReference>
<dbReference type="Proteomes" id="UP001597380">
    <property type="component" value="Unassembled WGS sequence"/>
</dbReference>